<organism evidence="3">
    <name type="scientific">marine sediment metagenome</name>
    <dbReference type="NCBI Taxonomy" id="412755"/>
    <lineage>
        <taxon>unclassified sequences</taxon>
        <taxon>metagenomes</taxon>
        <taxon>ecological metagenomes</taxon>
    </lineage>
</organism>
<evidence type="ECO:0000256" key="1">
    <source>
        <dbReference type="SAM" id="MobiDB-lite"/>
    </source>
</evidence>
<accession>A0A0F9S9E4</accession>
<reference evidence="3" key="1">
    <citation type="journal article" date="2015" name="Nature">
        <title>Complex archaea that bridge the gap between prokaryotes and eukaryotes.</title>
        <authorList>
            <person name="Spang A."/>
            <person name="Saw J.H."/>
            <person name="Jorgensen S.L."/>
            <person name="Zaremba-Niedzwiedzka K."/>
            <person name="Martijn J."/>
            <person name="Lind A.E."/>
            <person name="van Eijk R."/>
            <person name="Schleper C."/>
            <person name="Guy L."/>
            <person name="Ettema T.J."/>
        </authorList>
    </citation>
    <scope>NUCLEOTIDE SEQUENCE</scope>
</reference>
<name>A0A0F9S9E4_9ZZZZ</name>
<feature type="transmembrane region" description="Helical" evidence="2">
    <location>
        <begin position="6"/>
        <end position="22"/>
    </location>
</feature>
<evidence type="ECO:0000313" key="3">
    <source>
        <dbReference type="EMBL" id="KKN65515.1"/>
    </source>
</evidence>
<sequence length="62" mass="7038">MVEFVRILIIFGLVILGVLFANKHQLSLSWWMQTPRYNRKNSAQVSKPIPASKSAPTRMPGL</sequence>
<keyword evidence="2" id="KW-0472">Membrane</keyword>
<protein>
    <submittedName>
        <fullName evidence="3">Uncharacterized protein</fullName>
    </submittedName>
</protein>
<dbReference type="AlphaFoldDB" id="A0A0F9S9E4"/>
<feature type="region of interest" description="Disordered" evidence="1">
    <location>
        <begin position="39"/>
        <end position="62"/>
    </location>
</feature>
<comment type="caution">
    <text evidence="3">The sequence shown here is derived from an EMBL/GenBank/DDBJ whole genome shotgun (WGS) entry which is preliminary data.</text>
</comment>
<keyword evidence="2" id="KW-0812">Transmembrane</keyword>
<keyword evidence="2" id="KW-1133">Transmembrane helix</keyword>
<dbReference type="EMBL" id="LAZR01000523">
    <property type="protein sequence ID" value="KKN65515.1"/>
    <property type="molecule type" value="Genomic_DNA"/>
</dbReference>
<evidence type="ECO:0000256" key="2">
    <source>
        <dbReference type="SAM" id="Phobius"/>
    </source>
</evidence>
<proteinExistence type="predicted"/>
<gene>
    <name evidence="3" type="ORF">LCGC14_0481190</name>
</gene>